<keyword evidence="3" id="KW-1185">Reference proteome</keyword>
<keyword evidence="1" id="KW-0472">Membrane</keyword>
<comment type="caution">
    <text evidence="2">The sequence shown here is derived from an EMBL/GenBank/DDBJ whole genome shotgun (WGS) entry which is preliminary data.</text>
</comment>
<proteinExistence type="predicted"/>
<dbReference type="RefSeq" id="WP_133578378.1">
    <property type="nucleotide sequence ID" value="NZ_SNYC01000010.1"/>
</dbReference>
<evidence type="ECO:0000256" key="1">
    <source>
        <dbReference type="SAM" id="Phobius"/>
    </source>
</evidence>
<keyword evidence="1" id="KW-1133">Transmembrane helix</keyword>
<feature type="transmembrane region" description="Helical" evidence="1">
    <location>
        <begin position="34"/>
        <end position="52"/>
    </location>
</feature>
<dbReference type="EMBL" id="SNYC01000010">
    <property type="protein sequence ID" value="TDQ06211.1"/>
    <property type="molecule type" value="Genomic_DNA"/>
</dbReference>
<protein>
    <submittedName>
        <fullName evidence="2">Uncharacterized protein</fullName>
    </submittedName>
</protein>
<name>A0A4R6SQF1_9SPHI</name>
<accession>A0A4R6SQF1</accession>
<evidence type="ECO:0000313" key="3">
    <source>
        <dbReference type="Proteomes" id="UP000295620"/>
    </source>
</evidence>
<keyword evidence="1" id="KW-0812">Transmembrane</keyword>
<gene>
    <name evidence="2" type="ORF">ATK78_4592</name>
</gene>
<reference evidence="2 3" key="1">
    <citation type="submission" date="2019-03" db="EMBL/GenBank/DDBJ databases">
        <title>Genomic Encyclopedia of Archaeal and Bacterial Type Strains, Phase II (KMG-II): from individual species to whole genera.</title>
        <authorList>
            <person name="Goeker M."/>
        </authorList>
    </citation>
    <scope>NUCLEOTIDE SEQUENCE [LARGE SCALE GENOMIC DNA]</scope>
    <source>
        <strain evidence="2 3">DSM 19035</strain>
    </source>
</reference>
<organism evidence="2 3">
    <name type="scientific">Pedobacter metabolipauper</name>
    <dbReference type="NCBI Taxonomy" id="425513"/>
    <lineage>
        <taxon>Bacteria</taxon>
        <taxon>Pseudomonadati</taxon>
        <taxon>Bacteroidota</taxon>
        <taxon>Sphingobacteriia</taxon>
        <taxon>Sphingobacteriales</taxon>
        <taxon>Sphingobacteriaceae</taxon>
        <taxon>Pedobacter</taxon>
    </lineage>
</organism>
<feature type="transmembrane region" description="Helical" evidence="1">
    <location>
        <begin position="7"/>
        <end position="28"/>
    </location>
</feature>
<evidence type="ECO:0000313" key="2">
    <source>
        <dbReference type="EMBL" id="TDQ06211.1"/>
    </source>
</evidence>
<dbReference type="AlphaFoldDB" id="A0A4R6SQF1"/>
<dbReference type="OrthoDB" id="8969205at2"/>
<dbReference type="Proteomes" id="UP000295620">
    <property type="component" value="Unassembled WGS sequence"/>
</dbReference>
<sequence>MKTFLKIWMAPIILAVISAVGLLSALIGDHLWDTISWLALGVPLIVGGYYLIVNLTRKKKTDAKQL</sequence>